<protein>
    <recommendedName>
        <fullName evidence="3">ABC transporter ATPase</fullName>
    </recommendedName>
</protein>
<proteinExistence type="predicted"/>
<comment type="caution">
    <text evidence="1">The sequence shown here is derived from an EMBL/GenBank/DDBJ whole genome shotgun (WGS) entry which is preliminary data.</text>
</comment>
<dbReference type="Proteomes" id="UP001501411">
    <property type="component" value="Unassembled WGS sequence"/>
</dbReference>
<dbReference type="RefSeq" id="WP_345230151.1">
    <property type="nucleotide sequence ID" value="NZ_BAABIQ010000003.1"/>
</dbReference>
<name>A0ABP9AGV0_9SPHI</name>
<gene>
    <name evidence="1" type="ORF">GCM10023231_05310</name>
</gene>
<dbReference type="EMBL" id="BAABIQ010000003">
    <property type="protein sequence ID" value="GAA4780971.1"/>
    <property type="molecule type" value="Genomic_DNA"/>
</dbReference>
<accession>A0ABP9AGV0</accession>
<keyword evidence="2" id="KW-1185">Reference proteome</keyword>
<reference evidence="2" key="1">
    <citation type="journal article" date="2019" name="Int. J. Syst. Evol. Microbiol.">
        <title>The Global Catalogue of Microorganisms (GCM) 10K type strain sequencing project: providing services to taxonomists for standard genome sequencing and annotation.</title>
        <authorList>
            <consortium name="The Broad Institute Genomics Platform"/>
            <consortium name="The Broad Institute Genome Sequencing Center for Infectious Disease"/>
            <person name="Wu L."/>
            <person name="Ma J."/>
        </authorList>
    </citation>
    <scope>NUCLEOTIDE SEQUENCE [LARGE SCALE GENOMIC DNA]</scope>
    <source>
        <strain evidence="2">JCM 18200</strain>
    </source>
</reference>
<organism evidence="1 2">
    <name type="scientific">Olivibacter ginsenosidimutans</name>
    <dbReference type="NCBI Taxonomy" id="1176537"/>
    <lineage>
        <taxon>Bacteria</taxon>
        <taxon>Pseudomonadati</taxon>
        <taxon>Bacteroidota</taxon>
        <taxon>Sphingobacteriia</taxon>
        <taxon>Sphingobacteriales</taxon>
        <taxon>Sphingobacteriaceae</taxon>
        <taxon>Olivibacter</taxon>
    </lineage>
</organism>
<evidence type="ECO:0000313" key="1">
    <source>
        <dbReference type="EMBL" id="GAA4780971.1"/>
    </source>
</evidence>
<evidence type="ECO:0008006" key="3">
    <source>
        <dbReference type="Google" id="ProtNLM"/>
    </source>
</evidence>
<evidence type="ECO:0000313" key="2">
    <source>
        <dbReference type="Proteomes" id="UP001501411"/>
    </source>
</evidence>
<sequence>MERIWIYQASRPLNEREEEMVWNKLAQFTAQWKAHGVPLAATVEIRYHLFIILSVDQSHAMPSGCSIDTSVRLLKELEQELRISLFDRMQIAYRAEDDIRVVSRTQFEQLIADGKITADTIVFNNLASNKDELAKQWEVPFKQSWHAKVFA</sequence>